<organism evidence="13 14">
    <name type="scientific">Gekko japonicus</name>
    <name type="common">Schlegel's Japanese gecko</name>
    <dbReference type="NCBI Taxonomy" id="146911"/>
    <lineage>
        <taxon>Eukaryota</taxon>
        <taxon>Metazoa</taxon>
        <taxon>Chordata</taxon>
        <taxon>Craniata</taxon>
        <taxon>Vertebrata</taxon>
        <taxon>Euteleostomi</taxon>
        <taxon>Lepidosauria</taxon>
        <taxon>Squamata</taxon>
        <taxon>Bifurcata</taxon>
        <taxon>Gekkota</taxon>
        <taxon>Gekkonidae</taxon>
        <taxon>Gekkoninae</taxon>
        <taxon>Gekko</taxon>
    </lineage>
</organism>
<protein>
    <submittedName>
        <fullName evidence="14">Sperm acrosome membrane-associated protein 4-like</fullName>
    </submittedName>
</protein>
<keyword evidence="7" id="KW-0472">Membrane</keyword>
<evidence type="ECO:0000256" key="1">
    <source>
        <dbReference type="ARBA" id="ARBA00004609"/>
    </source>
</evidence>
<evidence type="ECO:0000256" key="5">
    <source>
        <dbReference type="ARBA" id="ARBA00022622"/>
    </source>
</evidence>
<evidence type="ECO:0000259" key="12">
    <source>
        <dbReference type="Pfam" id="PF00021"/>
    </source>
</evidence>
<keyword evidence="6" id="KW-0732">Signal</keyword>
<dbReference type="SUPFAM" id="SSF57302">
    <property type="entry name" value="Snake toxin-like"/>
    <property type="match status" value="1"/>
</dbReference>
<evidence type="ECO:0000313" key="13">
    <source>
        <dbReference type="Proteomes" id="UP000694871"/>
    </source>
</evidence>
<reference evidence="14" key="1">
    <citation type="submission" date="2025-08" db="UniProtKB">
        <authorList>
            <consortium name="RefSeq"/>
        </authorList>
    </citation>
    <scope>IDENTIFICATION</scope>
</reference>
<dbReference type="PANTHER" id="PTHR47613:SF1">
    <property type="entry name" value="SPERM ACROSOME MEMBRANE-ASSOCIATED PROTEIN 4"/>
    <property type="match status" value="1"/>
</dbReference>
<keyword evidence="5" id="KW-0336">GPI-anchor</keyword>
<comment type="subcellular location">
    <subcellularLocation>
        <location evidence="1">Cell membrane</location>
        <topology evidence="1">Lipid-anchor</topology>
        <topology evidence="1">GPI-anchor</topology>
    </subcellularLocation>
    <subcellularLocation>
        <location evidence="2">Secreted</location>
    </subcellularLocation>
</comment>
<keyword evidence="4" id="KW-0964">Secreted</keyword>
<evidence type="ECO:0000256" key="8">
    <source>
        <dbReference type="ARBA" id="ARBA00023157"/>
    </source>
</evidence>
<dbReference type="InterPro" id="IPR046354">
    <property type="entry name" value="SPACA4/Bouncer"/>
</dbReference>
<dbReference type="Proteomes" id="UP000694871">
    <property type="component" value="Unplaced"/>
</dbReference>
<dbReference type="RefSeq" id="XP_015263453.1">
    <property type="nucleotide sequence ID" value="XM_015407967.1"/>
</dbReference>
<dbReference type="Gene3D" id="2.10.60.10">
    <property type="entry name" value="CD59"/>
    <property type="match status" value="1"/>
</dbReference>
<feature type="domain" description="UPAR/Ly6" evidence="12">
    <location>
        <begin position="2"/>
        <end position="82"/>
    </location>
</feature>
<evidence type="ECO:0000313" key="14">
    <source>
        <dbReference type="RefSeq" id="XP_015263453.1"/>
    </source>
</evidence>
<evidence type="ECO:0000256" key="11">
    <source>
        <dbReference type="ARBA" id="ARBA00029446"/>
    </source>
</evidence>
<evidence type="ECO:0000256" key="9">
    <source>
        <dbReference type="ARBA" id="ARBA00023180"/>
    </source>
</evidence>
<dbReference type="Pfam" id="PF00021">
    <property type="entry name" value="UPAR_LY6"/>
    <property type="match status" value="1"/>
</dbReference>
<dbReference type="PANTHER" id="PTHR47613">
    <property type="entry name" value="SPERM ACROSOME MEMBRANE-ASSOCIATED PROTEIN 4"/>
    <property type="match status" value="1"/>
</dbReference>
<keyword evidence="9" id="KW-0325">Glycoprotein</keyword>
<keyword evidence="13" id="KW-1185">Reference proteome</keyword>
<comment type="similarity">
    <text evidence="11">Belongs to the SPACA4/bouncer family.</text>
</comment>
<keyword evidence="8" id="KW-1015">Disulfide bond</keyword>
<keyword evidence="10" id="KW-0449">Lipoprotein</keyword>
<accession>A0ABM1JPR6</accession>
<name>A0ABM1JPR6_GEKJA</name>
<evidence type="ECO:0000256" key="7">
    <source>
        <dbReference type="ARBA" id="ARBA00023136"/>
    </source>
</evidence>
<dbReference type="InterPro" id="IPR045860">
    <property type="entry name" value="Snake_toxin-like_sf"/>
</dbReference>
<keyword evidence="3" id="KW-1003">Cell membrane</keyword>
<evidence type="ECO:0000256" key="6">
    <source>
        <dbReference type="ARBA" id="ARBA00022729"/>
    </source>
</evidence>
<evidence type="ECO:0000256" key="4">
    <source>
        <dbReference type="ARBA" id="ARBA00022525"/>
    </source>
</evidence>
<evidence type="ECO:0000256" key="2">
    <source>
        <dbReference type="ARBA" id="ARBA00004613"/>
    </source>
</evidence>
<evidence type="ECO:0000256" key="10">
    <source>
        <dbReference type="ARBA" id="ARBA00023288"/>
    </source>
</evidence>
<evidence type="ECO:0000256" key="3">
    <source>
        <dbReference type="ARBA" id="ARBA00022475"/>
    </source>
</evidence>
<dbReference type="GeneID" id="107107669"/>
<dbReference type="InterPro" id="IPR016054">
    <property type="entry name" value="LY6_UPA_recep-like"/>
</dbReference>
<proteinExistence type="inferred from homology"/>
<gene>
    <name evidence="14" type="primary">LOC107107669</name>
</gene>
<feature type="non-terminal residue" evidence="14">
    <location>
        <position position="1"/>
    </location>
</feature>
<sequence>SALHCYKCSFTIFDLPCITKNVTCQADEVCATIKGSAAGHNLIKRKGCVPEKNCNTTSTESYLSVKYTTTYYCCDGDACNSATTLSSAHLSLSMALAMLGFWFTQLL</sequence>